<dbReference type="InterPro" id="IPR056884">
    <property type="entry name" value="NPHP3-like_N"/>
</dbReference>
<gene>
    <name evidence="5" type="ORF">S40285_09149</name>
</gene>
<dbReference type="PANTHER" id="PTHR10039">
    <property type="entry name" value="AMELOGENIN"/>
    <property type="match status" value="1"/>
</dbReference>
<dbReference type="SMART" id="SM00355">
    <property type="entry name" value="ZnF_C2H2"/>
    <property type="match status" value="4"/>
</dbReference>
<name>A0A084QSX6_STAC4</name>
<dbReference type="InParanoid" id="A0A084QSX6"/>
<evidence type="ECO:0000256" key="1">
    <source>
        <dbReference type="ARBA" id="ARBA00022737"/>
    </source>
</evidence>
<evidence type="ECO:0000313" key="5">
    <source>
        <dbReference type="EMBL" id="KFA67061.1"/>
    </source>
</evidence>
<feature type="domain" description="C2H2-type" evidence="3">
    <location>
        <begin position="934"/>
        <end position="961"/>
    </location>
</feature>
<dbReference type="InterPro" id="IPR036236">
    <property type="entry name" value="Znf_C2H2_sf"/>
</dbReference>
<dbReference type="InterPro" id="IPR054471">
    <property type="entry name" value="GPIID_WHD"/>
</dbReference>
<feature type="domain" description="NACHT" evidence="4">
    <location>
        <begin position="319"/>
        <end position="468"/>
    </location>
</feature>
<organism evidence="5 6">
    <name type="scientific">Stachybotrys chlorohalonatus (strain IBT 40285)</name>
    <dbReference type="NCBI Taxonomy" id="1283841"/>
    <lineage>
        <taxon>Eukaryota</taxon>
        <taxon>Fungi</taxon>
        <taxon>Dikarya</taxon>
        <taxon>Ascomycota</taxon>
        <taxon>Pezizomycotina</taxon>
        <taxon>Sordariomycetes</taxon>
        <taxon>Hypocreomycetidae</taxon>
        <taxon>Hypocreales</taxon>
        <taxon>Stachybotryaceae</taxon>
        <taxon>Stachybotrys</taxon>
    </lineage>
</organism>
<protein>
    <recommendedName>
        <fullName evidence="7">C2H2-type domain-containing protein</fullName>
    </recommendedName>
</protein>
<evidence type="ECO:0000313" key="6">
    <source>
        <dbReference type="Proteomes" id="UP000028524"/>
    </source>
</evidence>
<dbReference type="PROSITE" id="PS50837">
    <property type="entry name" value="NACHT"/>
    <property type="match status" value="1"/>
</dbReference>
<feature type="domain" description="C2H2-type" evidence="3">
    <location>
        <begin position="905"/>
        <end position="933"/>
    </location>
</feature>
<dbReference type="OMA" id="NHIYTHQ"/>
<dbReference type="Pfam" id="PF22939">
    <property type="entry name" value="WHD_GPIID"/>
    <property type="match status" value="1"/>
</dbReference>
<dbReference type="Gene3D" id="3.40.50.300">
    <property type="entry name" value="P-loop containing nucleotide triphosphate hydrolases"/>
    <property type="match status" value="1"/>
</dbReference>
<keyword evidence="2" id="KW-0863">Zinc-finger</keyword>
<evidence type="ECO:0000256" key="2">
    <source>
        <dbReference type="PROSITE-ProRule" id="PRU00042"/>
    </source>
</evidence>
<dbReference type="SUPFAM" id="SSF57667">
    <property type="entry name" value="beta-beta-alpha zinc fingers"/>
    <property type="match status" value="1"/>
</dbReference>
<dbReference type="PANTHER" id="PTHR10039:SF14">
    <property type="entry name" value="NACHT DOMAIN-CONTAINING PROTEIN"/>
    <property type="match status" value="1"/>
</dbReference>
<dbReference type="OrthoDB" id="21416at2759"/>
<accession>A0A084QSX6</accession>
<reference evidence="5 6" key="1">
    <citation type="journal article" date="2014" name="BMC Genomics">
        <title>Comparative genome sequencing reveals chemotype-specific gene clusters in the toxigenic black mold Stachybotrys.</title>
        <authorList>
            <person name="Semeiks J."/>
            <person name="Borek D."/>
            <person name="Otwinowski Z."/>
            <person name="Grishin N.V."/>
        </authorList>
    </citation>
    <scope>NUCLEOTIDE SEQUENCE [LARGE SCALE GENOMIC DNA]</scope>
    <source>
        <strain evidence="5 6">IBT 40285</strain>
    </source>
</reference>
<dbReference type="EMBL" id="KL660269">
    <property type="protein sequence ID" value="KFA67061.1"/>
    <property type="molecule type" value="Genomic_DNA"/>
</dbReference>
<dbReference type="SUPFAM" id="SSF52540">
    <property type="entry name" value="P-loop containing nucleoside triphosphate hydrolases"/>
    <property type="match status" value="1"/>
</dbReference>
<dbReference type="Pfam" id="PF00096">
    <property type="entry name" value="zf-C2H2"/>
    <property type="match status" value="1"/>
</dbReference>
<dbReference type="InterPro" id="IPR027417">
    <property type="entry name" value="P-loop_NTPase"/>
</dbReference>
<dbReference type="PROSITE" id="PS00028">
    <property type="entry name" value="ZINC_FINGER_C2H2_1"/>
    <property type="match status" value="2"/>
</dbReference>
<dbReference type="STRING" id="1283841.A0A084QSX6"/>
<dbReference type="InterPro" id="IPR007111">
    <property type="entry name" value="NACHT_NTPase"/>
</dbReference>
<dbReference type="Gene3D" id="3.30.160.60">
    <property type="entry name" value="Classic Zinc Finger"/>
    <property type="match status" value="1"/>
</dbReference>
<dbReference type="GO" id="GO:0008270">
    <property type="term" value="F:zinc ion binding"/>
    <property type="evidence" value="ECO:0007669"/>
    <property type="project" value="UniProtKB-KW"/>
</dbReference>
<dbReference type="AlphaFoldDB" id="A0A084QSX6"/>
<dbReference type="HOGENOM" id="CLU_002406_3_0_1"/>
<keyword evidence="1" id="KW-0677">Repeat</keyword>
<keyword evidence="6" id="KW-1185">Reference proteome</keyword>
<keyword evidence="2" id="KW-0479">Metal-binding</keyword>
<dbReference type="PROSITE" id="PS50157">
    <property type="entry name" value="ZINC_FINGER_C2H2_2"/>
    <property type="match status" value="2"/>
</dbReference>
<dbReference type="Proteomes" id="UP000028524">
    <property type="component" value="Unassembled WGS sequence"/>
</dbReference>
<dbReference type="InterPro" id="IPR013087">
    <property type="entry name" value="Znf_C2H2_type"/>
</dbReference>
<evidence type="ECO:0008006" key="7">
    <source>
        <dbReference type="Google" id="ProtNLM"/>
    </source>
</evidence>
<keyword evidence="2" id="KW-0862">Zinc</keyword>
<evidence type="ECO:0000259" key="3">
    <source>
        <dbReference type="PROSITE" id="PS50157"/>
    </source>
</evidence>
<evidence type="ECO:0000259" key="4">
    <source>
        <dbReference type="PROSITE" id="PS50837"/>
    </source>
</evidence>
<proteinExistence type="predicted"/>
<sequence>MATAAAEHIFQTAIKDFDAVLSDRQREQFLLTTTARVKAQVLMIQKDQEKSKAMMNLNRLHYFIVAFEQFDESCKALCINIAKLPGYIWGPLRYILQTAKEDPKTLDHVLESYFDLGQRLPYIYQHDYQAEEASVVARCLAHIYEDLLKFHTELLKLFSARTWKRTFDVNWKDYSQNRLFKVVLQSFDSHRNLLQGVHNSQQHRALQDTRQRIVDVQRRTNDHIMRYQSDWQDIQNHINQYENDRVILLEQAAASEAQRKDLQYTEVLRWLRSPEFKNSEILRHAKLQRDQGVCPETGKWILREDKVAEWMAPDPPSHSMLWIHGKNGTGKSTLASRIIQRLEDERTDATTSYFYCNEADQNLGESMLLAILKSVLRQLLHRNREMLPTMHERMMNGKRGVEVLDDDAAARTLLELQCDVPAKHFIVIDGIDEIKEPERKSLVAILSSIVNRSDDYTPGRIRVLLVSNDLHDLHKTVQNAGDKIGTYELNLGKVQKGIEVYVKKQVEVLQRMFLYARLVMDDLFSRTTAKSVTDQLDSRRFPETLEKAYESIINRLRENNYSWITAKKIFSWLVCAKRPLKWHELQAIMSMDVDMHGDVKLHPNERSSSDVREMCGSIIHVMDGTNIELIHHTAKAHLLKNESWNLYARECDMAILCLSYLSSSCFRYSAQDMARRLFLNAGYYAFQDYAIAKWEAHLITAIENVDSLDQHDRQKLTMTLARFVEVYETDLNSEKISDKVESLAVQDCRATENCEFYHDLLLIRRHRLNHEEKEIKIRNLVSFGTLREEMEKSRSAIRAMAEDATPNAKIKKLYGEGLWKCERVTCPYFHEGYDTETSLEQHQNRHTRPFICPQNCSSTPFGFSTSRDMERHKRMYHPDLLEQTDSFKQLGLIEARENREGGPKWRCELCDKRYTRAAILKHHTDSAHLGIRSFACTVCGKEFTRKNDRTRHERTVHAMRA</sequence>
<dbReference type="Pfam" id="PF24883">
    <property type="entry name" value="NPHP3_N"/>
    <property type="match status" value="1"/>
</dbReference>